<dbReference type="EMBL" id="BARS01040122">
    <property type="protein sequence ID" value="GAG32260.1"/>
    <property type="molecule type" value="Genomic_DNA"/>
</dbReference>
<reference evidence="1" key="1">
    <citation type="journal article" date="2014" name="Front. Microbiol.">
        <title>High frequency of phylogenetically diverse reductive dehalogenase-homologous genes in deep subseafloor sedimentary metagenomes.</title>
        <authorList>
            <person name="Kawai M."/>
            <person name="Futagami T."/>
            <person name="Toyoda A."/>
            <person name="Takaki Y."/>
            <person name="Nishi S."/>
            <person name="Hori S."/>
            <person name="Arai W."/>
            <person name="Tsubouchi T."/>
            <person name="Morono Y."/>
            <person name="Uchiyama I."/>
            <person name="Ito T."/>
            <person name="Fujiyama A."/>
            <person name="Inagaki F."/>
            <person name="Takami H."/>
        </authorList>
    </citation>
    <scope>NUCLEOTIDE SEQUENCE</scope>
    <source>
        <strain evidence="1">Expedition CK06-06</strain>
    </source>
</reference>
<accession>X0WNN8</accession>
<name>X0WNN8_9ZZZZ</name>
<evidence type="ECO:0000313" key="1">
    <source>
        <dbReference type="EMBL" id="GAG32260.1"/>
    </source>
</evidence>
<comment type="caution">
    <text evidence="1">The sequence shown here is derived from an EMBL/GenBank/DDBJ whole genome shotgun (WGS) entry which is preliminary data.</text>
</comment>
<organism evidence="1">
    <name type="scientific">marine sediment metagenome</name>
    <dbReference type="NCBI Taxonomy" id="412755"/>
    <lineage>
        <taxon>unclassified sequences</taxon>
        <taxon>metagenomes</taxon>
        <taxon>ecological metagenomes</taxon>
    </lineage>
</organism>
<feature type="non-terminal residue" evidence="1">
    <location>
        <position position="1"/>
    </location>
</feature>
<proteinExistence type="predicted"/>
<gene>
    <name evidence="1" type="ORF">S01H1_61207</name>
</gene>
<sequence length="90" mass="10476">PLWLSHYSFALGWLKDGFCWTQITQRKKNRRQKSEDRTANHVGFTVINPTRFMSQKTEDRIANHVGFTVINPTRFMSQESEDFGVIDNAA</sequence>
<protein>
    <submittedName>
        <fullName evidence="1">Uncharacterized protein</fullName>
    </submittedName>
</protein>
<dbReference type="AlphaFoldDB" id="X0WNN8"/>